<comment type="caution">
    <text evidence="1">The sequence shown here is derived from an EMBL/GenBank/DDBJ whole genome shotgun (WGS) entry which is preliminary data.</text>
</comment>
<sequence length="169" mass="19411">MTFITGIAFDGNLDKIKPLLTLYFIFMYSDVQILIVDDDPEDVFIMQMMCKELSFLENVHFVSDGLTLLHYLDGLYENQLPLLIILDQNMPRFNGVQTLEAIRSNTRYHLLRVIIYTDLPDALQSNRLKELGVEAFVTKPNTYEQGLEIMQQFHDCSKGGYTFPMAATG</sequence>
<accession>A0A433WIR9</accession>
<dbReference type="InterPro" id="IPR001789">
    <property type="entry name" value="Sig_transdc_resp-reg_receiver"/>
</dbReference>
<evidence type="ECO:0000313" key="1">
    <source>
        <dbReference type="EMBL" id="NSL87887.1"/>
    </source>
</evidence>
<dbReference type="PANTHER" id="PTHR44520">
    <property type="entry name" value="RESPONSE REGULATOR RCP1-RELATED"/>
    <property type="match status" value="1"/>
</dbReference>
<name>A0A433WIR9_9BACT</name>
<dbReference type="Pfam" id="PF00072">
    <property type="entry name" value="Response_reg"/>
    <property type="match status" value="1"/>
</dbReference>
<dbReference type="AlphaFoldDB" id="A0A433WIR9"/>
<dbReference type="PANTHER" id="PTHR44520:SF2">
    <property type="entry name" value="RESPONSE REGULATOR RCP1"/>
    <property type="match status" value="1"/>
</dbReference>
<protein>
    <submittedName>
        <fullName evidence="1">Response regulator</fullName>
    </submittedName>
</protein>
<proteinExistence type="predicted"/>
<dbReference type="SMART" id="SM00448">
    <property type="entry name" value="REC"/>
    <property type="match status" value="1"/>
</dbReference>
<dbReference type="Proteomes" id="UP000281028">
    <property type="component" value="Unassembled WGS sequence"/>
</dbReference>
<organism evidence="1 2">
    <name type="scientific">Chitinophaga solisilvae</name>
    <dbReference type="NCBI Taxonomy" id="1233460"/>
    <lineage>
        <taxon>Bacteria</taxon>
        <taxon>Pseudomonadati</taxon>
        <taxon>Bacteroidota</taxon>
        <taxon>Chitinophagia</taxon>
        <taxon>Chitinophagales</taxon>
        <taxon>Chitinophagaceae</taxon>
        <taxon>Chitinophaga</taxon>
    </lineage>
</organism>
<dbReference type="GO" id="GO:0000160">
    <property type="term" value="P:phosphorelay signal transduction system"/>
    <property type="evidence" value="ECO:0007669"/>
    <property type="project" value="InterPro"/>
</dbReference>
<dbReference type="InterPro" id="IPR052893">
    <property type="entry name" value="TCS_response_regulator"/>
</dbReference>
<gene>
    <name evidence="1" type="ORF">ECE50_013655</name>
</gene>
<dbReference type="PROSITE" id="PS50110">
    <property type="entry name" value="RESPONSE_REGULATORY"/>
    <property type="match status" value="1"/>
</dbReference>
<evidence type="ECO:0000313" key="2">
    <source>
        <dbReference type="Proteomes" id="UP000281028"/>
    </source>
</evidence>
<dbReference type="InterPro" id="IPR011006">
    <property type="entry name" value="CheY-like_superfamily"/>
</dbReference>
<dbReference type="OrthoDB" id="7631574at2"/>
<dbReference type="Gene3D" id="3.40.50.2300">
    <property type="match status" value="1"/>
</dbReference>
<dbReference type="SUPFAM" id="SSF52172">
    <property type="entry name" value="CheY-like"/>
    <property type="match status" value="1"/>
</dbReference>
<reference evidence="1" key="1">
    <citation type="submission" date="2020-05" db="EMBL/GenBank/DDBJ databases">
        <title>Chitinophaga laudate sp. nov., isolated from a tropical peat swamp.</title>
        <authorList>
            <person name="Goh C.B.S."/>
            <person name="Lee M.S."/>
            <person name="Parimannan S."/>
            <person name="Pasbakhsh P."/>
            <person name="Yule C.M."/>
            <person name="Rajandas H."/>
            <person name="Loke S."/>
            <person name="Croft L."/>
            <person name="Tan J.B.L."/>
        </authorList>
    </citation>
    <scope>NUCLEOTIDE SEQUENCE</scope>
    <source>
        <strain evidence="1">Mgbs1</strain>
    </source>
</reference>
<keyword evidence="2" id="KW-1185">Reference proteome</keyword>
<dbReference type="EMBL" id="RIAR02000001">
    <property type="protein sequence ID" value="NSL87887.1"/>
    <property type="molecule type" value="Genomic_DNA"/>
</dbReference>